<dbReference type="STRING" id="595434.RISK_003497"/>
<dbReference type="InterPro" id="IPR025975">
    <property type="entry name" value="Polysacc_lyase"/>
</dbReference>
<keyword evidence="3" id="KW-1185">Reference proteome</keyword>
<protein>
    <submittedName>
        <fullName evidence="2">Signal peptide protein</fullName>
    </submittedName>
</protein>
<sequence length="299" mass="33893">MNLILHPKRAGQTMTRIPFALLLLLIAAGCQKQGDRDEELLYLRAALPAELLEQSHLDIPSRDCIAKLETPEGTSLGLRIFPGQSKSHGGIRAEISLDYPFQPEEVVRYSWRFQLPEDFVSDAPQNRWWVIGQWHDQPDSTKNETWDTHPSYSPPISLSIAEVNQNLLLGISYGITHGGHEQAHPAPIPIQRGNWYTVHADIHWSLTEQGRAKISLREVTDSDRVMTGPNMNNAYQHYLKIGMYRHPAIQSENWIHLDQITATHLTKEPRENETGFRGESKPLSASPETDAGRPHARKK</sequence>
<feature type="region of interest" description="Disordered" evidence="1">
    <location>
        <begin position="266"/>
        <end position="299"/>
    </location>
</feature>
<feature type="compositionally biased region" description="Basic and acidic residues" evidence="1">
    <location>
        <begin position="266"/>
        <end position="280"/>
    </location>
</feature>
<gene>
    <name evidence="2" type="ORF">RISK_003497</name>
</gene>
<dbReference type="Proteomes" id="UP000036367">
    <property type="component" value="Unassembled WGS sequence"/>
</dbReference>
<organism evidence="2 3">
    <name type="scientific">Rhodopirellula islandica</name>
    <dbReference type="NCBI Taxonomy" id="595434"/>
    <lineage>
        <taxon>Bacteria</taxon>
        <taxon>Pseudomonadati</taxon>
        <taxon>Planctomycetota</taxon>
        <taxon>Planctomycetia</taxon>
        <taxon>Pirellulales</taxon>
        <taxon>Pirellulaceae</taxon>
        <taxon>Rhodopirellula</taxon>
    </lineage>
</organism>
<evidence type="ECO:0000313" key="2">
    <source>
        <dbReference type="EMBL" id="KLU04443.1"/>
    </source>
</evidence>
<evidence type="ECO:0000313" key="3">
    <source>
        <dbReference type="Proteomes" id="UP000036367"/>
    </source>
</evidence>
<dbReference type="AlphaFoldDB" id="A0A0J1BCY5"/>
<accession>A0A0J1BCY5</accession>
<name>A0A0J1BCY5_RHOIS</name>
<comment type="caution">
    <text evidence="2">The sequence shown here is derived from an EMBL/GenBank/DDBJ whole genome shotgun (WGS) entry which is preliminary data.</text>
</comment>
<evidence type="ECO:0000256" key="1">
    <source>
        <dbReference type="SAM" id="MobiDB-lite"/>
    </source>
</evidence>
<dbReference type="Gene3D" id="2.60.120.200">
    <property type="match status" value="1"/>
</dbReference>
<dbReference type="Pfam" id="PF14099">
    <property type="entry name" value="Polysacc_lyase"/>
    <property type="match status" value="1"/>
</dbReference>
<dbReference type="EMBL" id="LECT01000028">
    <property type="protein sequence ID" value="KLU04443.1"/>
    <property type="molecule type" value="Genomic_DNA"/>
</dbReference>
<proteinExistence type="predicted"/>
<reference evidence="2" key="1">
    <citation type="submission" date="2015-05" db="EMBL/GenBank/DDBJ databases">
        <title>Permanent draft genome of Rhodopirellula islandicus K833.</title>
        <authorList>
            <person name="Kizina J."/>
            <person name="Richter M."/>
            <person name="Glockner F.O."/>
            <person name="Harder J."/>
        </authorList>
    </citation>
    <scope>NUCLEOTIDE SEQUENCE [LARGE SCALE GENOMIC DNA]</scope>
    <source>
        <strain evidence="2">K833</strain>
    </source>
</reference>
<dbReference type="PATRIC" id="fig|595434.4.peg.3330"/>